<name>A0A1B0BSJ0_9MUSC</name>
<dbReference type="EMBL" id="JXJN01019723">
    <property type="status" value="NOT_ANNOTATED_CDS"/>
    <property type="molecule type" value="Genomic_DNA"/>
</dbReference>
<dbReference type="Proteomes" id="UP000092460">
    <property type="component" value="Unassembled WGS sequence"/>
</dbReference>
<evidence type="ECO:0000313" key="2">
    <source>
        <dbReference type="Proteomes" id="UP000092460"/>
    </source>
</evidence>
<dbReference type="VEuPathDB" id="VectorBase:GPPI039245"/>
<dbReference type="AlphaFoldDB" id="A0A1B0BSJ0"/>
<dbReference type="EnsemblMetazoa" id="GPPI039245-RA">
    <property type="protein sequence ID" value="GPPI039245-PA"/>
    <property type="gene ID" value="GPPI039245"/>
</dbReference>
<sequence length="119" mass="12910">AAGIASEAFLDNGSRPISKKLSKRRTRSERFLRMHITTASTSSLSSANSSKQISVSLEASGANFSGKATYKILLTGFRTDSHLSEEAAEFAPEPPLLPPFLFLSNRPLPPAEPTEDFRV</sequence>
<accession>A0A1B0BSJ0</accession>
<protein>
    <submittedName>
        <fullName evidence="1">Uncharacterized protein</fullName>
    </submittedName>
</protein>
<organism evidence="1 2">
    <name type="scientific">Glossina palpalis gambiensis</name>
    <dbReference type="NCBI Taxonomy" id="67801"/>
    <lineage>
        <taxon>Eukaryota</taxon>
        <taxon>Metazoa</taxon>
        <taxon>Ecdysozoa</taxon>
        <taxon>Arthropoda</taxon>
        <taxon>Hexapoda</taxon>
        <taxon>Insecta</taxon>
        <taxon>Pterygota</taxon>
        <taxon>Neoptera</taxon>
        <taxon>Endopterygota</taxon>
        <taxon>Diptera</taxon>
        <taxon>Brachycera</taxon>
        <taxon>Muscomorpha</taxon>
        <taxon>Hippoboscoidea</taxon>
        <taxon>Glossinidae</taxon>
        <taxon>Glossina</taxon>
    </lineage>
</organism>
<reference evidence="1" key="2">
    <citation type="submission" date="2020-05" db="UniProtKB">
        <authorList>
            <consortium name="EnsemblMetazoa"/>
        </authorList>
    </citation>
    <scope>IDENTIFICATION</scope>
    <source>
        <strain evidence="1">IAEA</strain>
    </source>
</reference>
<keyword evidence="2" id="KW-1185">Reference proteome</keyword>
<proteinExistence type="predicted"/>
<reference evidence="2" key="1">
    <citation type="submission" date="2015-01" db="EMBL/GenBank/DDBJ databases">
        <authorList>
            <person name="Aksoy S."/>
            <person name="Warren W."/>
            <person name="Wilson R.K."/>
        </authorList>
    </citation>
    <scope>NUCLEOTIDE SEQUENCE [LARGE SCALE GENOMIC DNA]</scope>
    <source>
        <strain evidence="2">IAEA</strain>
    </source>
</reference>
<evidence type="ECO:0000313" key="1">
    <source>
        <dbReference type="EnsemblMetazoa" id="GPPI039245-PA"/>
    </source>
</evidence>